<sequence length="195" mass="22140">MHLVCLGHVESIIKRWCKIIDKVDLLQIDHMLHSAQYPHNEHVTYTESILAVESWKAKHSRLFVLYLGVPIGSLTEIEAAADRLDKEMNTDLESDCEIVMNFDKSNASQELSQYSMVATPSSKSSIEIVGSSAIRKNKNQKEKENNPTGSTMRSLLMTSFDNTTTTYEMPQISEKIVQKKIEQQTSRKKGKYCTP</sequence>
<name>A0A820WVF1_9BILA</name>
<protein>
    <submittedName>
        <fullName evidence="1">Uncharacterized protein</fullName>
    </submittedName>
</protein>
<dbReference type="AlphaFoldDB" id="A0A820WVF1"/>
<dbReference type="EMBL" id="CAJOBO010004407">
    <property type="protein sequence ID" value="CAF4520040.1"/>
    <property type="molecule type" value="Genomic_DNA"/>
</dbReference>
<proteinExistence type="predicted"/>
<evidence type="ECO:0000313" key="1">
    <source>
        <dbReference type="EMBL" id="CAF4520040.1"/>
    </source>
</evidence>
<accession>A0A820WVF1</accession>
<organism evidence="1 2">
    <name type="scientific">Rotaria socialis</name>
    <dbReference type="NCBI Taxonomy" id="392032"/>
    <lineage>
        <taxon>Eukaryota</taxon>
        <taxon>Metazoa</taxon>
        <taxon>Spiralia</taxon>
        <taxon>Gnathifera</taxon>
        <taxon>Rotifera</taxon>
        <taxon>Eurotatoria</taxon>
        <taxon>Bdelloidea</taxon>
        <taxon>Philodinida</taxon>
        <taxon>Philodinidae</taxon>
        <taxon>Rotaria</taxon>
    </lineage>
</organism>
<gene>
    <name evidence="1" type="ORF">HFQ381_LOCUS29062</name>
</gene>
<dbReference type="Proteomes" id="UP000663851">
    <property type="component" value="Unassembled WGS sequence"/>
</dbReference>
<evidence type="ECO:0000313" key="2">
    <source>
        <dbReference type="Proteomes" id="UP000663851"/>
    </source>
</evidence>
<reference evidence="1" key="1">
    <citation type="submission" date="2021-02" db="EMBL/GenBank/DDBJ databases">
        <authorList>
            <person name="Nowell W R."/>
        </authorList>
    </citation>
    <scope>NUCLEOTIDE SEQUENCE</scope>
</reference>
<comment type="caution">
    <text evidence="1">The sequence shown here is derived from an EMBL/GenBank/DDBJ whole genome shotgun (WGS) entry which is preliminary data.</text>
</comment>